<reference evidence="1" key="1">
    <citation type="submission" date="2014-11" db="EMBL/GenBank/DDBJ databases">
        <authorList>
            <person name="Amaro Gonzalez C."/>
        </authorList>
    </citation>
    <scope>NUCLEOTIDE SEQUENCE</scope>
</reference>
<proteinExistence type="predicted"/>
<protein>
    <submittedName>
        <fullName evidence="1">Uncharacterized protein</fullName>
    </submittedName>
</protein>
<evidence type="ECO:0000313" key="1">
    <source>
        <dbReference type="EMBL" id="JAH17279.1"/>
    </source>
</evidence>
<dbReference type="EMBL" id="GBXM01091298">
    <property type="protein sequence ID" value="JAH17279.1"/>
    <property type="molecule type" value="Transcribed_RNA"/>
</dbReference>
<accession>A0A0E9QKJ9</accession>
<organism evidence="1">
    <name type="scientific">Anguilla anguilla</name>
    <name type="common">European freshwater eel</name>
    <name type="synonym">Muraena anguilla</name>
    <dbReference type="NCBI Taxonomy" id="7936"/>
    <lineage>
        <taxon>Eukaryota</taxon>
        <taxon>Metazoa</taxon>
        <taxon>Chordata</taxon>
        <taxon>Craniata</taxon>
        <taxon>Vertebrata</taxon>
        <taxon>Euteleostomi</taxon>
        <taxon>Actinopterygii</taxon>
        <taxon>Neopterygii</taxon>
        <taxon>Teleostei</taxon>
        <taxon>Anguilliformes</taxon>
        <taxon>Anguillidae</taxon>
        <taxon>Anguilla</taxon>
    </lineage>
</organism>
<name>A0A0E9QKJ9_ANGAN</name>
<reference evidence="1" key="2">
    <citation type="journal article" date="2015" name="Fish Shellfish Immunol.">
        <title>Early steps in the European eel (Anguilla anguilla)-Vibrio vulnificus interaction in the gills: Role of the RtxA13 toxin.</title>
        <authorList>
            <person name="Callol A."/>
            <person name="Pajuelo D."/>
            <person name="Ebbesson L."/>
            <person name="Teles M."/>
            <person name="MacKenzie S."/>
            <person name="Amaro C."/>
        </authorList>
    </citation>
    <scope>NUCLEOTIDE SEQUENCE</scope>
</reference>
<sequence>MALNGLRVFG</sequence>